<comment type="caution">
    <text evidence="2">The sequence shown here is derived from an EMBL/GenBank/DDBJ whole genome shotgun (WGS) entry which is preliminary data.</text>
</comment>
<organism evidence="2 3">
    <name type="scientific">Corynebacterium tuberculostearicum</name>
    <dbReference type="NCBI Taxonomy" id="38304"/>
    <lineage>
        <taxon>Bacteria</taxon>
        <taxon>Bacillati</taxon>
        <taxon>Actinomycetota</taxon>
        <taxon>Actinomycetes</taxon>
        <taxon>Mycobacteriales</taxon>
        <taxon>Corynebacteriaceae</taxon>
        <taxon>Corynebacterium</taxon>
    </lineage>
</organism>
<evidence type="ECO:0000313" key="2">
    <source>
        <dbReference type="EMBL" id="MDV2419813.1"/>
    </source>
</evidence>
<dbReference type="InterPro" id="IPR001279">
    <property type="entry name" value="Metallo-B-lactamas"/>
</dbReference>
<dbReference type="CDD" id="cd06262">
    <property type="entry name" value="metallo-hydrolase-like_MBL-fold"/>
    <property type="match status" value="1"/>
</dbReference>
<dbReference type="AlphaFoldDB" id="A0AAE4SUZ1"/>
<dbReference type="Gene3D" id="3.60.15.10">
    <property type="entry name" value="Ribonuclease Z/Hydroxyacylglutathione hydrolase-like"/>
    <property type="match status" value="1"/>
</dbReference>
<feature type="domain" description="Metallo-beta-lactamase" evidence="1">
    <location>
        <begin position="16"/>
        <end position="179"/>
    </location>
</feature>
<gene>
    <name evidence="2" type="ORF">RAE03_08525</name>
</gene>
<protein>
    <submittedName>
        <fullName evidence="2">MBL fold metallo-hydrolase</fullName>
    </submittedName>
</protein>
<evidence type="ECO:0000259" key="1">
    <source>
        <dbReference type="SMART" id="SM00849"/>
    </source>
</evidence>
<name>A0AAE4SUZ1_9CORY</name>
<dbReference type="Proteomes" id="UP001185706">
    <property type="component" value="Unassembled WGS sequence"/>
</dbReference>
<dbReference type="PANTHER" id="PTHR46233">
    <property type="entry name" value="HYDROXYACYLGLUTATHIONE HYDROLASE GLOC"/>
    <property type="match status" value="1"/>
</dbReference>
<dbReference type="PANTHER" id="PTHR46233:SF1">
    <property type="entry name" value="CONSERVED PROTEIN"/>
    <property type="match status" value="1"/>
</dbReference>
<dbReference type="InterPro" id="IPR036866">
    <property type="entry name" value="RibonucZ/Hydroxyglut_hydro"/>
</dbReference>
<dbReference type="RefSeq" id="WP_296181917.1">
    <property type="nucleotide sequence ID" value="NZ_JAVBIB010000013.1"/>
</dbReference>
<proteinExistence type="predicted"/>
<dbReference type="SMART" id="SM00849">
    <property type="entry name" value="Lactamase_B"/>
    <property type="match status" value="1"/>
</dbReference>
<reference evidence="2" key="1">
    <citation type="submission" date="2023-08" db="EMBL/GenBank/DDBJ databases">
        <title>Genomic characterization of the C. tuberculostearicum species complex, a ubiquitous member of the human skin microbiome.</title>
        <authorList>
            <person name="Ahmed N."/>
            <person name="Deming C."/>
            <person name="Conlan S."/>
            <person name="Segre J."/>
        </authorList>
    </citation>
    <scope>NUCLEOTIDE SEQUENCE</scope>
    <source>
        <strain evidence="2">CTNIH22</strain>
    </source>
</reference>
<accession>A0AAE4SUZ1</accession>
<evidence type="ECO:0000313" key="3">
    <source>
        <dbReference type="Proteomes" id="UP001185706"/>
    </source>
</evidence>
<dbReference type="Pfam" id="PF00753">
    <property type="entry name" value="Lactamase_B"/>
    <property type="match status" value="1"/>
</dbReference>
<dbReference type="SUPFAM" id="SSF56281">
    <property type="entry name" value="Metallo-hydrolase/oxidoreductase"/>
    <property type="match status" value="1"/>
</dbReference>
<dbReference type="EMBL" id="JAVBIB010000013">
    <property type="protein sequence ID" value="MDV2419813.1"/>
    <property type="molecule type" value="Genomic_DNA"/>
</dbReference>
<sequence>MTNELQLHQISVSEMDNNCYLLQAGKEGLLIDAADNAPAILDMAREAGVKITAVLTTHRHWDHVRALEEVLSETDATHYASFLDSPAIPANVDVELRDGDTIDFASLPLPVRILRGHTPGGAALIATVEGITNLFVGDSLFPGGLGKTTSEGDFVRLYKDVTGRIFDEFPDNAIVRPGHGKPTTLGEERPKLGDWWERRW</sequence>
<dbReference type="InterPro" id="IPR051453">
    <property type="entry name" value="MBL_Glyoxalase_II"/>
</dbReference>